<keyword evidence="1" id="KW-0175">Coiled coil</keyword>
<gene>
    <name evidence="3" type="ORF">FHW36_104173</name>
</gene>
<feature type="coiled-coil region" evidence="1">
    <location>
        <begin position="58"/>
        <end position="85"/>
    </location>
</feature>
<keyword evidence="4" id="KW-1185">Reference proteome</keyword>
<evidence type="ECO:0000313" key="3">
    <source>
        <dbReference type="EMBL" id="TWF40491.1"/>
    </source>
</evidence>
<dbReference type="EMBL" id="VIWO01000004">
    <property type="protein sequence ID" value="TWF40491.1"/>
    <property type="molecule type" value="Genomic_DNA"/>
</dbReference>
<accession>A0A561PQY2</accession>
<reference evidence="3 4" key="1">
    <citation type="submission" date="2019-06" db="EMBL/GenBank/DDBJ databases">
        <title>Sorghum-associated microbial communities from plants grown in Nebraska, USA.</title>
        <authorList>
            <person name="Schachtman D."/>
        </authorList>
    </citation>
    <scope>NUCLEOTIDE SEQUENCE [LARGE SCALE GENOMIC DNA]</scope>
    <source>
        <strain evidence="3 4">1209</strain>
    </source>
</reference>
<comment type="caution">
    <text evidence="3">The sequence shown here is derived from an EMBL/GenBank/DDBJ whole genome shotgun (WGS) entry which is preliminary data.</text>
</comment>
<dbReference type="Proteomes" id="UP000320811">
    <property type="component" value="Unassembled WGS sequence"/>
</dbReference>
<evidence type="ECO:0000256" key="2">
    <source>
        <dbReference type="SAM" id="SignalP"/>
    </source>
</evidence>
<feature type="chain" id="PRO_5021707909" evidence="2">
    <location>
        <begin position="25"/>
        <end position="195"/>
    </location>
</feature>
<proteinExistence type="predicted"/>
<dbReference type="AlphaFoldDB" id="A0A561PQY2"/>
<protein>
    <submittedName>
        <fullName evidence="3">Uncharacterized protein</fullName>
    </submittedName>
</protein>
<evidence type="ECO:0000313" key="4">
    <source>
        <dbReference type="Proteomes" id="UP000320811"/>
    </source>
</evidence>
<keyword evidence="2" id="KW-0732">Signal</keyword>
<name>A0A561PQY2_9BACT</name>
<organism evidence="3 4">
    <name type="scientific">Chitinophaga polysaccharea</name>
    <dbReference type="NCBI Taxonomy" id="1293035"/>
    <lineage>
        <taxon>Bacteria</taxon>
        <taxon>Pseudomonadati</taxon>
        <taxon>Bacteroidota</taxon>
        <taxon>Chitinophagia</taxon>
        <taxon>Chitinophagales</taxon>
        <taxon>Chitinophagaceae</taxon>
        <taxon>Chitinophaga</taxon>
    </lineage>
</organism>
<dbReference type="OrthoDB" id="668290at2"/>
<sequence>MMFSKVFPGTVLLFLLVFSTQAGAQSPKAAVTDITFDLVTWTRHLNNDIDKYFSREKAADLNQHLEDLKRELKIYMKLRKALSDSLFRNNITPGKKDEAHLEALKSSMNLVMEQMRNVTDYVSDPLKIEGDKLNDQIYDILYGQQVRYLSNLDAFLAGNDISKRDLAIDGSACYGRLEESLNQIAILQEKIARKR</sequence>
<evidence type="ECO:0000256" key="1">
    <source>
        <dbReference type="SAM" id="Coils"/>
    </source>
</evidence>
<dbReference type="RefSeq" id="WP_145670489.1">
    <property type="nucleotide sequence ID" value="NZ_VIWO01000004.1"/>
</dbReference>
<feature type="signal peptide" evidence="2">
    <location>
        <begin position="1"/>
        <end position="24"/>
    </location>
</feature>